<name>A0A1F6AHH5_9BACT</name>
<dbReference type="PANTHER" id="PTHR39419">
    <property type="entry name" value="SLL0814 PROTEIN"/>
    <property type="match status" value="1"/>
</dbReference>
<dbReference type="PANTHER" id="PTHR39419:SF1">
    <property type="entry name" value="SLL0814 PROTEIN"/>
    <property type="match status" value="1"/>
</dbReference>
<feature type="transmembrane region" description="Helical" evidence="1">
    <location>
        <begin position="105"/>
        <end position="125"/>
    </location>
</feature>
<organism evidence="2 3">
    <name type="scientific">Candidatus Gottesmanbacteria bacterium RIFCSPLOWO2_01_FULL_43_11b</name>
    <dbReference type="NCBI Taxonomy" id="1798392"/>
    <lineage>
        <taxon>Bacteria</taxon>
        <taxon>Candidatus Gottesmaniibacteriota</taxon>
    </lineage>
</organism>
<evidence type="ECO:0000256" key="1">
    <source>
        <dbReference type="SAM" id="Phobius"/>
    </source>
</evidence>
<feature type="transmembrane region" description="Helical" evidence="1">
    <location>
        <begin position="5"/>
        <end position="20"/>
    </location>
</feature>
<evidence type="ECO:0000313" key="2">
    <source>
        <dbReference type="EMBL" id="OGG24145.1"/>
    </source>
</evidence>
<dbReference type="InterPro" id="IPR007354">
    <property type="entry name" value="CruF-like"/>
</dbReference>
<evidence type="ECO:0008006" key="4">
    <source>
        <dbReference type="Google" id="ProtNLM"/>
    </source>
</evidence>
<feature type="transmembrane region" description="Helical" evidence="1">
    <location>
        <begin position="50"/>
        <end position="69"/>
    </location>
</feature>
<protein>
    <recommendedName>
        <fullName evidence="4">Carotenoid biosynthesis protein</fullName>
    </recommendedName>
</protein>
<feature type="transmembrane region" description="Helical" evidence="1">
    <location>
        <begin position="131"/>
        <end position="152"/>
    </location>
</feature>
<feature type="transmembrane region" description="Helical" evidence="1">
    <location>
        <begin position="27"/>
        <end position="44"/>
    </location>
</feature>
<sequence length="250" mass="28391">MQISLLMIIIVILWLVPALLDHLTGKFIYVVVAALVAIIAHGIYFFGPHILYLLLITYVISTVAELVALKTPINCFGVRYWYNIKNPFFSSKVNYLGVYPLEISLAWVIFKYMSFILALLITSAFSLSPPWIIVLTPLILVSLDFIIDPVSVHTGKLWQWEKGSFYFGIPLRNFLGWYVVGFISTLLFTLIDQGKPVTFHILYVLPILFYASVLKRVPAMMKLNRRLAILGSLPVVFWVGLGLVSLYTLI</sequence>
<dbReference type="STRING" id="1798392.A3A79_03060"/>
<dbReference type="Pfam" id="PF04240">
    <property type="entry name" value="Caroten_synth"/>
    <property type="match status" value="1"/>
</dbReference>
<feature type="transmembrane region" description="Helical" evidence="1">
    <location>
        <begin position="227"/>
        <end position="249"/>
    </location>
</feature>
<evidence type="ECO:0000313" key="3">
    <source>
        <dbReference type="Proteomes" id="UP000178759"/>
    </source>
</evidence>
<dbReference type="EMBL" id="MFJV01000001">
    <property type="protein sequence ID" value="OGG24145.1"/>
    <property type="molecule type" value="Genomic_DNA"/>
</dbReference>
<keyword evidence="1" id="KW-0812">Transmembrane</keyword>
<dbReference type="Proteomes" id="UP000178759">
    <property type="component" value="Unassembled WGS sequence"/>
</dbReference>
<accession>A0A1F6AHH5</accession>
<feature type="transmembrane region" description="Helical" evidence="1">
    <location>
        <begin position="173"/>
        <end position="191"/>
    </location>
</feature>
<keyword evidence="1" id="KW-0472">Membrane</keyword>
<gene>
    <name evidence="2" type="ORF">A3A79_03060</name>
</gene>
<dbReference type="AlphaFoldDB" id="A0A1F6AHH5"/>
<comment type="caution">
    <text evidence="2">The sequence shown here is derived from an EMBL/GenBank/DDBJ whole genome shotgun (WGS) entry which is preliminary data.</text>
</comment>
<keyword evidence="1" id="KW-1133">Transmembrane helix</keyword>
<proteinExistence type="predicted"/>
<feature type="transmembrane region" description="Helical" evidence="1">
    <location>
        <begin position="197"/>
        <end position="215"/>
    </location>
</feature>
<reference evidence="2 3" key="1">
    <citation type="journal article" date="2016" name="Nat. Commun.">
        <title>Thousands of microbial genomes shed light on interconnected biogeochemical processes in an aquifer system.</title>
        <authorList>
            <person name="Anantharaman K."/>
            <person name="Brown C.T."/>
            <person name="Hug L.A."/>
            <person name="Sharon I."/>
            <person name="Castelle C.J."/>
            <person name="Probst A.J."/>
            <person name="Thomas B.C."/>
            <person name="Singh A."/>
            <person name="Wilkins M.J."/>
            <person name="Karaoz U."/>
            <person name="Brodie E.L."/>
            <person name="Williams K.H."/>
            <person name="Hubbard S.S."/>
            <person name="Banfield J.F."/>
        </authorList>
    </citation>
    <scope>NUCLEOTIDE SEQUENCE [LARGE SCALE GENOMIC DNA]</scope>
</reference>